<gene>
    <name evidence="1" type="ORF">ACZ87_00534</name>
</gene>
<reference evidence="1" key="1">
    <citation type="submission" date="2018-04" db="EMBL/GenBank/DDBJ databases">
        <title>Genomes of the Obligate Erwinia dacicola and Facultative Enterobacter sp. OLF Endosymbionts of the Olive Fruit fly, Bactrocera oleae.</title>
        <authorList>
            <person name="Estes A.M."/>
            <person name="Hearn D.J."/>
            <person name="Agarwal S."/>
            <person name="Pierson E.A."/>
            <person name="Dunning-Hotopp J.C."/>
        </authorList>
    </citation>
    <scope>NUCLEOTIDE SEQUENCE [LARGE SCALE GENOMIC DNA]</scope>
    <source>
        <strain evidence="1">Oroville</strain>
    </source>
</reference>
<sequence length="39" mass="4430">MRDFVPIGREMTLVSSAVEDWSNFGLMAIMSRCVDSYSQ</sequence>
<comment type="caution">
    <text evidence="1">The sequence shown here is derived from an EMBL/GenBank/DDBJ whole genome shotgun (WGS) entry which is preliminary data.</text>
</comment>
<evidence type="ECO:0000313" key="1">
    <source>
        <dbReference type="EMBL" id="RAP72638.1"/>
    </source>
</evidence>
<dbReference type="EMBL" id="LJAM02000021">
    <property type="protein sequence ID" value="RAP72638.1"/>
    <property type="molecule type" value="Genomic_DNA"/>
</dbReference>
<protein>
    <submittedName>
        <fullName evidence="1">Uncharacterized protein</fullName>
    </submittedName>
</protein>
<accession>A0A328TQA5</accession>
<keyword evidence="2" id="KW-1185">Reference proteome</keyword>
<dbReference type="Proteomes" id="UP000244334">
    <property type="component" value="Unassembled WGS sequence"/>
</dbReference>
<evidence type="ECO:0000313" key="2">
    <source>
        <dbReference type="Proteomes" id="UP000244334"/>
    </source>
</evidence>
<dbReference type="AlphaFoldDB" id="A0A328TQA5"/>
<name>A0A328TQA5_9GAMM</name>
<organism evidence="1 2">
    <name type="scientific">Candidatus Erwinia dacicola</name>
    <dbReference type="NCBI Taxonomy" id="252393"/>
    <lineage>
        <taxon>Bacteria</taxon>
        <taxon>Pseudomonadati</taxon>
        <taxon>Pseudomonadota</taxon>
        <taxon>Gammaproteobacteria</taxon>
        <taxon>Enterobacterales</taxon>
        <taxon>Erwiniaceae</taxon>
        <taxon>Erwinia</taxon>
    </lineage>
</organism>
<proteinExistence type="predicted"/>